<name>A0A9D1LSZ7_9FIRM</name>
<evidence type="ECO:0000256" key="3">
    <source>
        <dbReference type="ARBA" id="ARBA00023163"/>
    </source>
</evidence>
<evidence type="ECO:0000256" key="1">
    <source>
        <dbReference type="ARBA" id="ARBA00023015"/>
    </source>
</evidence>
<accession>A0A9D1LSZ7</accession>
<evidence type="ECO:0000259" key="4">
    <source>
        <dbReference type="PROSITE" id="PS01124"/>
    </source>
</evidence>
<dbReference type="Pfam" id="PF02311">
    <property type="entry name" value="AraC_binding"/>
    <property type="match status" value="1"/>
</dbReference>
<dbReference type="InterPro" id="IPR050204">
    <property type="entry name" value="AraC_XylS_family_regulators"/>
</dbReference>
<reference evidence="5" key="1">
    <citation type="submission" date="2020-10" db="EMBL/GenBank/DDBJ databases">
        <authorList>
            <person name="Gilroy R."/>
        </authorList>
    </citation>
    <scope>NUCLEOTIDE SEQUENCE</scope>
    <source>
        <strain evidence="5">ChiSxjej2B14-8506</strain>
    </source>
</reference>
<dbReference type="Proteomes" id="UP000824123">
    <property type="component" value="Unassembled WGS sequence"/>
</dbReference>
<dbReference type="InterPro" id="IPR003313">
    <property type="entry name" value="AraC-bd"/>
</dbReference>
<evidence type="ECO:0000313" key="6">
    <source>
        <dbReference type="Proteomes" id="UP000824123"/>
    </source>
</evidence>
<keyword evidence="1" id="KW-0805">Transcription regulation</keyword>
<protein>
    <submittedName>
        <fullName evidence="5">AraC family transcriptional regulator</fullName>
    </submittedName>
</protein>
<dbReference type="InterPro" id="IPR009057">
    <property type="entry name" value="Homeodomain-like_sf"/>
</dbReference>
<dbReference type="SUPFAM" id="SSF51215">
    <property type="entry name" value="Regulatory protein AraC"/>
    <property type="match status" value="1"/>
</dbReference>
<dbReference type="GO" id="GO:0003700">
    <property type="term" value="F:DNA-binding transcription factor activity"/>
    <property type="evidence" value="ECO:0007669"/>
    <property type="project" value="InterPro"/>
</dbReference>
<feature type="domain" description="HTH araC/xylS-type" evidence="4">
    <location>
        <begin position="166"/>
        <end position="265"/>
    </location>
</feature>
<dbReference type="GO" id="GO:0043565">
    <property type="term" value="F:sequence-specific DNA binding"/>
    <property type="evidence" value="ECO:0007669"/>
    <property type="project" value="InterPro"/>
</dbReference>
<dbReference type="Gene3D" id="1.10.10.60">
    <property type="entry name" value="Homeodomain-like"/>
    <property type="match status" value="1"/>
</dbReference>
<comment type="caution">
    <text evidence="5">The sequence shown here is derived from an EMBL/GenBank/DDBJ whole genome shotgun (WGS) entry which is preliminary data.</text>
</comment>
<proteinExistence type="predicted"/>
<evidence type="ECO:0000256" key="2">
    <source>
        <dbReference type="ARBA" id="ARBA00023125"/>
    </source>
</evidence>
<reference evidence="5" key="2">
    <citation type="journal article" date="2021" name="PeerJ">
        <title>Extensive microbial diversity within the chicken gut microbiome revealed by metagenomics and culture.</title>
        <authorList>
            <person name="Gilroy R."/>
            <person name="Ravi A."/>
            <person name="Getino M."/>
            <person name="Pursley I."/>
            <person name="Horton D.L."/>
            <person name="Alikhan N.F."/>
            <person name="Baker D."/>
            <person name="Gharbi K."/>
            <person name="Hall N."/>
            <person name="Watson M."/>
            <person name="Adriaenssens E.M."/>
            <person name="Foster-Nyarko E."/>
            <person name="Jarju S."/>
            <person name="Secka A."/>
            <person name="Antonio M."/>
            <person name="Oren A."/>
            <person name="Chaudhuri R.R."/>
            <person name="La Ragione R."/>
            <person name="Hildebrand F."/>
            <person name="Pallen M.J."/>
        </authorList>
    </citation>
    <scope>NUCLEOTIDE SEQUENCE</scope>
    <source>
        <strain evidence="5">ChiSxjej2B14-8506</strain>
    </source>
</reference>
<gene>
    <name evidence="5" type="ORF">IAC59_08755</name>
</gene>
<dbReference type="SMART" id="SM00342">
    <property type="entry name" value="HTH_ARAC"/>
    <property type="match status" value="1"/>
</dbReference>
<dbReference type="CDD" id="cd06986">
    <property type="entry name" value="cupin_MmsR-like_N"/>
    <property type="match status" value="1"/>
</dbReference>
<dbReference type="Gene3D" id="2.60.120.280">
    <property type="entry name" value="Regulatory protein AraC"/>
    <property type="match status" value="1"/>
</dbReference>
<dbReference type="SUPFAM" id="SSF46689">
    <property type="entry name" value="Homeodomain-like"/>
    <property type="match status" value="2"/>
</dbReference>
<sequence length="269" mass="29865">MDMGAMTIRITNTGEERCAPQHQYGPAVRGCYLIHYAVSGRGQYIARGHTWEVHACQGFLIAPGDVTTYRADAFDPWHYLWIGYAGSGSAELTRMAGLDPARPVFDAPDVDSMAELMRAADQDVRALRLGELGALGCLMRIMARIGQFNAPRQTDPRRGVLMEYFGKATWFIEGNLSQGVTVDEVAAYVGLCRSQLYRVFMAADGASPQQWIQRARLRRARELLLSQPALTLSEVAASAGYSGAPQMADAFRRFEHTSPREFRRASHNE</sequence>
<dbReference type="AlphaFoldDB" id="A0A9D1LSZ7"/>
<dbReference type="InterPro" id="IPR037923">
    <property type="entry name" value="HTH-like"/>
</dbReference>
<evidence type="ECO:0000313" key="5">
    <source>
        <dbReference type="EMBL" id="HIU47327.1"/>
    </source>
</evidence>
<keyword evidence="3" id="KW-0804">Transcription</keyword>
<dbReference type="EMBL" id="DVNK01000052">
    <property type="protein sequence ID" value="HIU47327.1"/>
    <property type="molecule type" value="Genomic_DNA"/>
</dbReference>
<dbReference type="Pfam" id="PF12833">
    <property type="entry name" value="HTH_18"/>
    <property type="match status" value="1"/>
</dbReference>
<dbReference type="PROSITE" id="PS01124">
    <property type="entry name" value="HTH_ARAC_FAMILY_2"/>
    <property type="match status" value="1"/>
</dbReference>
<dbReference type="PANTHER" id="PTHR46796">
    <property type="entry name" value="HTH-TYPE TRANSCRIPTIONAL ACTIVATOR RHAS-RELATED"/>
    <property type="match status" value="1"/>
</dbReference>
<dbReference type="InterPro" id="IPR018060">
    <property type="entry name" value="HTH_AraC"/>
</dbReference>
<keyword evidence="2" id="KW-0238">DNA-binding</keyword>
<organism evidence="5 6">
    <name type="scientific">Candidatus Fimadaptatus faecigallinarum</name>
    <dbReference type="NCBI Taxonomy" id="2840814"/>
    <lineage>
        <taxon>Bacteria</taxon>
        <taxon>Bacillati</taxon>
        <taxon>Bacillota</taxon>
        <taxon>Clostridia</taxon>
        <taxon>Eubacteriales</taxon>
        <taxon>Candidatus Fimadaptatus</taxon>
    </lineage>
</organism>